<dbReference type="Proteomes" id="UP001151287">
    <property type="component" value="Unassembled WGS sequence"/>
</dbReference>
<evidence type="ECO:0000313" key="4">
    <source>
        <dbReference type="EMBL" id="KAJ1702175.1"/>
    </source>
</evidence>
<feature type="domain" description="Autophagy-related protein 13 N-terminal" evidence="3">
    <location>
        <begin position="92"/>
        <end position="210"/>
    </location>
</feature>
<reference evidence="4" key="1">
    <citation type="journal article" date="2022" name="Cell">
        <title>Repeat-based holocentromeres influence genome architecture and karyotype evolution.</title>
        <authorList>
            <person name="Hofstatter P.G."/>
            <person name="Thangavel G."/>
            <person name="Lux T."/>
            <person name="Neumann P."/>
            <person name="Vondrak T."/>
            <person name="Novak P."/>
            <person name="Zhang M."/>
            <person name="Costa L."/>
            <person name="Castellani M."/>
            <person name="Scott A."/>
            <person name="Toegelov H."/>
            <person name="Fuchs J."/>
            <person name="Mata-Sucre Y."/>
            <person name="Dias Y."/>
            <person name="Vanzela A.L.L."/>
            <person name="Huettel B."/>
            <person name="Almeida C.C.S."/>
            <person name="Simkova H."/>
            <person name="Souza G."/>
            <person name="Pedrosa-Harand A."/>
            <person name="Macas J."/>
            <person name="Mayer K.F.X."/>
            <person name="Houben A."/>
            <person name="Marques A."/>
        </authorList>
    </citation>
    <scope>NUCLEOTIDE SEQUENCE</scope>
    <source>
        <strain evidence="4">RhyBre1mFocal</strain>
    </source>
</reference>
<gene>
    <name evidence="4" type="ORF">LUZ63_001954</name>
</gene>
<dbReference type="EMBL" id="JAMQYH010000001">
    <property type="protein sequence ID" value="KAJ1702175.1"/>
    <property type="molecule type" value="Genomic_DNA"/>
</dbReference>
<keyword evidence="5" id="KW-1185">Reference proteome</keyword>
<dbReference type="PANTHER" id="PTHR13430">
    <property type="match status" value="1"/>
</dbReference>
<name>A0A9Q0CXW1_9POAL</name>
<dbReference type="GO" id="GO:0034727">
    <property type="term" value="P:piecemeal microautophagy of the nucleus"/>
    <property type="evidence" value="ECO:0007669"/>
    <property type="project" value="TreeGrafter"/>
</dbReference>
<organism evidence="4 5">
    <name type="scientific">Rhynchospora breviuscula</name>
    <dbReference type="NCBI Taxonomy" id="2022672"/>
    <lineage>
        <taxon>Eukaryota</taxon>
        <taxon>Viridiplantae</taxon>
        <taxon>Streptophyta</taxon>
        <taxon>Embryophyta</taxon>
        <taxon>Tracheophyta</taxon>
        <taxon>Spermatophyta</taxon>
        <taxon>Magnoliopsida</taxon>
        <taxon>Liliopsida</taxon>
        <taxon>Poales</taxon>
        <taxon>Cyperaceae</taxon>
        <taxon>Cyperoideae</taxon>
        <taxon>Rhynchosporeae</taxon>
        <taxon>Rhynchospora</taxon>
    </lineage>
</organism>
<dbReference type="AlphaFoldDB" id="A0A9Q0CXW1"/>
<sequence length="572" mass="62874">MAAHPDSGRTTEQIVSQFLSKALHAILAARIPYIHGHTPPPSRHPRKRDRWFHLALGDPPPALEHPSGLIPNGVMEPLVVDILLSPRDDPTMPEAIVERWLAQCEAPAPWSPLHSPAETSSNSFLVKRTYKKSIILLRSIYSVLRLLPAQRVFKMLCASNQSYNHDLTYRVSSFAEPFSRKEEAEFQYHCFAPVETQSGQLAVSVQYRPSLSQFNLEISSLLPPMLITDYVGSPAADPMRAFPSSPSERTGTRSSTSFPLRGSQHGQPSTSAPASAPLFFNRPHSWTSGPSEAPSNRAQPPHHPPTGSYRKPAFNFDEFKFSPPFYMSPTPSPPKFSGSYTQSPLRSETAPVSIPQSGTSKVKGLRSPNLSDPTRNFLPPPSPRSVRTTDPSSQDSDSRSFRRPDGLRTSDGYSNMYGTPKGLKDGRDDSGRFSLSGSPRFTFSRSSSRISVPDDLDDPDFSYPFAVDDVDSSDSQARSNDGKEASDFGHASSSHKSQDAAVGVLVHMLRTAAPLRDSTYSSQSSKSELQEEGLGSTSSFFMSRKASDALEELQSYKSIKEMLLSQSKGKLH</sequence>
<evidence type="ECO:0000256" key="1">
    <source>
        <dbReference type="ARBA" id="ARBA00023006"/>
    </source>
</evidence>
<protein>
    <recommendedName>
        <fullName evidence="3">Autophagy-related protein 13 N-terminal domain-containing protein</fullName>
    </recommendedName>
</protein>
<dbReference type="GO" id="GO:0005829">
    <property type="term" value="C:cytosol"/>
    <property type="evidence" value="ECO:0007669"/>
    <property type="project" value="TreeGrafter"/>
</dbReference>
<dbReference type="InterPro" id="IPR018731">
    <property type="entry name" value="Atg13_N"/>
</dbReference>
<dbReference type="GO" id="GO:0000423">
    <property type="term" value="P:mitophagy"/>
    <property type="evidence" value="ECO:0007669"/>
    <property type="project" value="TreeGrafter"/>
</dbReference>
<evidence type="ECO:0000256" key="2">
    <source>
        <dbReference type="SAM" id="MobiDB-lite"/>
    </source>
</evidence>
<feature type="compositionally biased region" description="Basic and acidic residues" evidence="2">
    <location>
        <begin position="396"/>
        <end position="408"/>
    </location>
</feature>
<dbReference type="GO" id="GO:1990316">
    <property type="term" value="C:Atg1/ULK1 kinase complex"/>
    <property type="evidence" value="ECO:0007669"/>
    <property type="project" value="InterPro"/>
</dbReference>
<dbReference type="GO" id="GO:0034497">
    <property type="term" value="P:protein localization to phagophore assembly site"/>
    <property type="evidence" value="ECO:0007669"/>
    <property type="project" value="TreeGrafter"/>
</dbReference>
<feature type="compositionally biased region" description="Basic and acidic residues" evidence="2">
    <location>
        <begin position="422"/>
        <end position="431"/>
    </location>
</feature>
<feature type="region of interest" description="Disordered" evidence="2">
    <location>
        <begin position="516"/>
        <end position="537"/>
    </location>
</feature>
<dbReference type="GO" id="GO:0000407">
    <property type="term" value="C:phagophore assembly site"/>
    <property type="evidence" value="ECO:0007669"/>
    <property type="project" value="TreeGrafter"/>
</dbReference>
<feature type="compositionally biased region" description="Polar residues" evidence="2">
    <location>
        <begin position="244"/>
        <end position="273"/>
    </location>
</feature>
<dbReference type="InterPro" id="IPR040182">
    <property type="entry name" value="ATG13"/>
</dbReference>
<feature type="region of interest" description="Disordered" evidence="2">
    <location>
        <begin position="238"/>
        <end position="314"/>
    </location>
</feature>
<dbReference type="OrthoDB" id="70161at2759"/>
<feature type="region of interest" description="Disordered" evidence="2">
    <location>
        <begin position="330"/>
        <end position="496"/>
    </location>
</feature>
<keyword evidence="1" id="KW-0072">Autophagy</keyword>
<feature type="compositionally biased region" description="Low complexity" evidence="2">
    <location>
        <begin position="521"/>
        <end position="536"/>
    </location>
</feature>
<feature type="compositionally biased region" description="Low complexity" evidence="2">
    <location>
        <begin position="436"/>
        <end position="451"/>
    </location>
</feature>
<dbReference type="PANTHER" id="PTHR13430:SF4">
    <property type="entry name" value="AUTOPHAGY-RELATED PROTEIN 13"/>
    <property type="match status" value="1"/>
</dbReference>
<dbReference type="Gene3D" id="3.30.900.10">
    <property type="entry name" value="HORMA domain"/>
    <property type="match status" value="1"/>
</dbReference>
<feature type="compositionally biased region" description="Polar residues" evidence="2">
    <location>
        <begin position="284"/>
        <end position="298"/>
    </location>
</feature>
<evidence type="ECO:0000313" key="5">
    <source>
        <dbReference type="Proteomes" id="UP001151287"/>
    </source>
</evidence>
<proteinExistence type="predicted"/>
<comment type="caution">
    <text evidence="4">The sequence shown here is derived from an EMBL/GenBank/DDBJ whole genome shotgun (WGS) entry which is preliminary data.</text>
</comment>
<evidence type="ECO:0000259" key="3">
    <source>
        <dbReference type="Pfam" id="PF10033"/>
    </source>
</evidence>
<dbReference type="Pfam" id="PF10033">
    <property type="entry name" value="ATG13"/>
    <property type="match status" value="1"/>
</dbReference>
<dbReference type="InterPro" id="IPR036570">
    <property type="entry name" value="HORMA_dom_sf"/>
</dbReference>
<accession>A0A9Q0CXW1</accession>